<comment type="caution">
    <text evidence="2">The sequence shown here is derived from an EMBL/GenBank/DDBJ whole genome shotgun (WGS) entry which is preliminary data.</text>
</comment>
<dbReference type="AlphaFoldDB" id="X1LSC9"/>
<protein>
    <recommendedName>
        <fullName evidence="3">DUF998 domain-containing protein</fullName>
    </recommendedName>
</protein>
<keyword evidence="1" id="KW-0472">Membrane</keyword>
<feature type="non-terminal residue" evidence="2">
    <location>
        <position position="1"/>
    </location>
</feature>
<keyword evidence="1" id="KW-0812">Transmembrane</keyword>
<reference evidence="2" key="1">
    <citation type="journal article" date="2014" name="Front. Microbiol.">
        <title>High frequency of phylogenetically diverse reductive dehalogenase-homologous genes in deep subseafloor sedimentary metagenomes.</title>
        <authorList>
            <person name="Kawai M."/>
            <person name="Futagami T."/>
            <person name="Toyoda A."/>
            <person name="Takaki Y."/>
            <person name="Nishi S."/>
            <person name="Hori S."/>
            <person name="Arai W."/>
            <person name="Tsubouchi T."/>
            <person name="Morono Y."/>
            <person name="Uchiyama I."/>
            <person name="Ito T."/>
            <person name="Fujiyama A."/>
            <person name="Inagaki F."/>
            <person name="Takami H."/>
        </authorList>
    </citation>
    <scope>NUCLEOTIDE SEQUENCE</scope>
    <source>
        <strain evidence="2">Expedition CK06-06</strain>
    </source>
</reference>
<dbReference type="EMBL" id="BARU01047171">
    <property type="protein sequence ID" value="GAH97028.1"/>
    <property type="molecule type" value="Genomic_DNA"/>
</dbReference>
<feature type="transmembrane region" description="Helical" evidence="1">
    <location>
        <begin position="33"/>
        <end position="51"/>
    </location>
</feature>
<evidence type="ECO:0008006" key="3">
    <source>
        <dbReference type="Google" id="ProtNLM"/>
    </source>
</evidence>
<sequence length="111" mass="12424">FSIGFVIAGSLSIPFYLYLQRELININEKIRKFATGVSIFSSVCIALVGIIPDETYIDTFLAFHSFVAYISFTGSCLYIGLYSFLMYKGPTATSYAGPIFKRYLAYFGFAI</sequence>
<feature type="non-terminal residue" evidence="2">
    <location>
        <position position="111"/>
    </location>
</feature>
<organism evidence="2">
    <name type="scientific">marine sediment metagenome</name>
    <dbReference type="NCBI Taxonomy" id="412755"/>
    <lineage>
        <taxon>unclassified sequences</taxon>
        <taxon>metagenomes</taxon>
        <taxon>ecological metagenomes</taxon>
    </lineage>
</organism>
<name>X1LSC9_9ZZZZ</name>
<evidence type="ECO:0000313" key="2">
    <source>
        <dbReference type="EMBL" id="GAH97028.1"/>
    </source>
</evidence>
<accession>X1LSC9</accession>
<gene>
    <name evidence="2" type="ORF">S03H2_70804</name>
</gene>
<feature type="transmembrane region" description="Helical" evidence="1">
    <location>
        <begin position="63"/>
        <end position="85"/>
    </location>
</feature>
<evidence type="ECO:0000256" key="1">
    <source>
        <dbReference type="SAM" id="Phobius"/>
    </source>
</evidence>
<keyword evidence="1" id="KW-1133">Transmembrane helix</keyword>
<proteinExistence type="predicted"/>